<evidence type="ECO:0000256" key="3">
    <source>
        <dbReference type="ARBA" id="ARBA00023002"/>
    </source>
</evidence>
<gene>
    <name evidence="5" type="primary">jg20718</name>
    <name evidence="5" type="ORF">PAEG_LOCUS1290</name>
</gene>
<evidence type="ECO:0000313" key="6">
    <source>
        <dbReference type="Proteomes" id="UP000838756"/>
    </source>
</evidence>
<dbReference type="GO" id="GO:1901379">
    <property type="term" value="P:regulation of potassium ion transmembrane transport"/>
    <property type="evidence" value="ECO:0007669"/>
    <property type="project" value="TreeGrafter"/>
</dbReference>
<comment type="similarity">
    <text evidence="1">Belongs to the shaker potassium channel beta subunit family.</text>
</comment>
<evidence type="ECO:0000256" key="2">
    <source>
        <dbReference type="ARBA" id="ARBA00022857"/>
    </source>
</evidence>
<comment type="caution">
    <text evidence="5">The sequence shown here is derived from an EMBL/GenBank/DDBJ whole genome shotgun (WGS) entry which is preliminary data.</text>
</comment>
<feature type="domain" description="NADP-dependent oxidoreductase" evidence="4">
    <location>
        <begin position="10"/>
        <end position="78"/>
    </location>
</feature>
<evidence type="ECO:0000313" key="5">
    <source>
        <dbReference type="EMBL" id="CAH2208755.1"/>
    </source>
</evidence>
<dbReference type="InterPro" id="IPR036812">
    <property type="entry name" value="NAD(P)_OxRdtase_dom_sf"/>
</dbReference>
<dbReference type="Pfam" id="PF00248">
    <property type="entry name" value="Aldo_ket_red"/>
    <property type="match status" value="1"/>
</dbReference>
<feature type="non-terminal residue" evidence="5">
    <location>
        <position position="1"/>
    </location>
</feature>
<reference evidence="5" key="1">
    <citation type="submission" date="2022-03" db="EMBL/GenBank/DDBJ databases">
        <authorList>
            <person name="Lindestad O."/>
        </authorList>
    </citation>
    <scope>NUCLEOTIDE SEQUENCE</scope>
</reference>
<dbReference type="OrthoDB" id="1720422at2759"/>
<dbReference type="GO" id="GO:0044325">
    <property type="term" value="F:transmembrane transporter binding"/>
    <property type="evidence" value="ECO:0007669"/>
    <property type="project" value="TreeGrafter"/>
</dbReference>
<dbReference type="SUPFAM" id="SSF51430">
    <property type="entry name" value="NAD(P)-linked oxidoreductase"/>
    <property type="match status" value="1"/>
</dbReference>
<accession>A0A8S4QK99</accession>
<protein>
    <submittedName>
        <fullName evidence="5">Jg20718 protein</fullName>
    </submittedName>
</protein>
<evidence type="ECO:0000256" key="1">
    <source>
        <dbReference type="ARBA" id="ARBA00006515"/>
    </source>
</evidence>
<dbReference type="InterPro" id="IPR023210">
    <property type="entry name" value="NADP_OxRdtase_dom"/>
</dbReference>
<proteinExistence type="inferred from homology"/>
<dbReference type="GO" id="GO:0015459">
    <property type="term" value="F:potassium channel regulator activity"/>
    <property type="evidence" value="ECO:0007669"/>
    <property type="project" value="TreeGrafter"/>
</dbReference>
<dbReference type="PANTHER" id="PTHR43150">
    <property type="entry name" value="HYPERKINETIC, ISOFORM M"/>
    <property type="match status" value="1"/>
</dbReference>
<evidence type="ECO:0000259" key="4">
    <source>
        <dbReference type="Pfam" id="PF00248"/>
    </source>
</evidence>
<keyword evidence="6" id="KW-1185">Reference proteome</keyword>
<dbReference type="PANTHER" id="PTHR43150:SF2">
    <property type="entry name" value="HYPERKINETIC, ISOFORM M"/>
    <property type="match status" value="1"/>
</dbReference>
<dbReference type="Proteomes" id="UP000838756">
    <property type="component" value="Unassembled WGS sequence"/>
</dbReference>
<dbReference type="InterPro" id="IPR005399">
    <property type="entry name" value="K_chnl_volt-dep_bsu_KCNAB-rel"/>
</dbReference>
<organism evidence="5 6">
    <name type="scientific">Pararge aegeria aegeria</name>
    <dbReference type="NCBI Taxonomy" id="348720"/>
    <lineage>
        <taxon>Eukaryota</taxon>
        <taxon>Metazoa</taxon>
        <taxon>Ecdysozoa</taxon>
        <taxon>Arthropoda</taxon>
        <taxon>Hexapoda</taxon>
        <taxon>Insecta</taxon>
        <taxon>Pterygota</taxon>
        <taxon>Neoptera</taxon>
        <taxon>Endopterygota</taxon>
        <taxon>Lepidoptera</taxon>
        <taxon>Glossata</taxon>
        <taxon>Ditrysia</taxon>
        <taxon>Papilionoidea</taxon>
        <taxon>Nymphalidae</taxon>
        <taxon>Satyrinae</taxon>
        <taxon>Satyrini</taxon>
        <taxon>Parargina</taxon>
        <taxon>Pararge</taxon>
    </lineage>
</organism>
<dbReference type="AlphaFoldDB" id="A0A8S4QK99"/>
<dbReference type="Gene3D" id="3.20.20.100">
    <property type="entry name" value="NADP-dependent oxidoreductase domain"/>
    <property type="match status" value="1"/>
</dbReference>
<dbReference type="EMBL" id="CAKXAJ010004462">
    <property type="protein sequence ID" value="CAH2208755.1"/>
    <property type="molecule type" value="Genomic_DNA"/>
</dbReference>
<dbReference type="GO" id="GO:0008076">
    <property type="term" value="C:voltage-gated potassium channel complex"/>
    <property type="evidence" value="ECO:0007669"/>
    <property type="project" value="TreeGrafter"/>
</dbReference>
<name>A0A8S4QK99_9NEOP</name>
<keyword evidence="3" id="KW-0560">Oxidoreductase</keyword>
<keyword evidence="2" id="KW-0521">NADP</keyword>
<dbReference type="GO" id="GO:0016491">
    <property type="term" value="F:oxidoreductase activity"/>
    <property type="evidence" value="ECO:0007669"/>
    <property type="project" value="UniProtKB-KW"/>
</dbReference>
<sequence length="99" mass="11241">LTGPHANRSDERGLSRKHVIESVKASLQRLQVDYIDVVLLHKIDPVCPMEELVRAMTFVINQGWVMYWGTARWSPSEVSVPMISQKQNSILSAGRLQHC</sequence>